<protein>
    <submittedName>
        <fullName evidence="2">Uncharacterized protein</fullName>
    </submittedName>
</protein>
<feature type="coiled-coil region" evidence="1">
    <location>
        <begin position="268"/>
        <end position="315"/>
    </location>
</feature>
<reference evidence="2 3" key="1">
    <citation type="journal article" date="2019" name="Genome Biol. Evol.">
        <title>Insights into the evolution of the New World diploid cottons (Gossypium, subgenus Houzingenia) based on genome sequencing.</title>
        <authorList>
            <person name="Grover C.E."/>
            <person name="Arick M.A. 2nd"/>
            <person name="Thrash A."/>
            <person name="Conover J.L."/>
            <person name="Sanders W.S."/>
            <person name="Peterson D.G."/>
            <person name="Frelichowski J.E."/>
            <person name="Scheffler J.A."/>
            <person name="Scheffler B.E."/>
            <person name="Wendel J.F."/>
        </authorList>
    </citation>
    <scope>NUCLEOTIDE SEQUENCE [LARGE SCALE GENOMIC DNA]</scope>
    <source>
        <strain evidence="2">27</strain>
        <tissue evidence="2">Leaf</tissue>
    </source>
</reference>
<evidence type="ECO:0000313" key="3">
    <source>
        <dbReference type="Proteomes" id="UP000593561"/>
    </source>
</evidence>
<evidence type="ECO:0000256" key="1">
    <source>
        <dbReference type="SAM" id="Coils"/>
    </source>
</evidence>
<dbReference type="AlphaFoldDB" id="A0A7J8TCM1"/>
<keyword evidence="3" id="KW-1185">Reference proteome</keyword>
<keyword evidence="1" id="KW-0175">Coiled coil</keyword>
<dbReference type="EMBL" id="JABFAC010243706">
    <property type="protein sequence ID" value="MBA0635920.1"/>
    <property type="molecule type" value="Genomic_DNA"/>
</dbReference>
<dbReference type="Proteomes" id="UP000593561">
    <property type="component" value="Unassembled WGS sequence"/>
</dbReference>
<name>A0A7J8TCM1_GOSDV</name>
<comment type="caution">
    <text evidence="2">The sequence shown here is derived from an EMBL/GenBank/DDBJ whole genome shotgun (WGS) entry which is preliminary data.</text>
</comment>
<evidence type="ECO:0000313" key="2">
    <source>
        <dbReference type="EMBL" id="MBA0635920.1"/>
    </source>
</evidence>
<gene>
    <name evidence="2" type="ORF">Godav_024956</name>
</gene>
<accession>A0A7J8TCM1</accession>
<proteinExistence type="predicted"/>
<organism evidence="2 3">
    <name type="scientific">Gossypium davidsonii</name>
    <name type="common">Davidson's cotton</name>
    <name type="synonym">Gossypium klotzschianum subsp. davidsonii</name>
    <dbReference type="NCBI Taxonomy" id="34287"/>
    <lineage>
        <taxon>Eukaryota</taxon>
        <taxon>Viridiplantae</taxon>
        <taxon>Streptophyta</taxon>
        <taxon>Embryophyta</taxon>
        <taxon>Tracheophyta</taxon>
        <taxon>Spermatophyta</taxon>
        <taxon>Magnoliopsida</taxon>
        <taxon>eudicotyledons</taxon>
        <taxon>Gunneridae</taxon>
        <taxon>Pentapetalae</taxon>
        <taxon>rosids</taxon>
        <taxon>malvids</taxon>
        <taxon>Malvales</taxon>
        <taxon>Malvaceae</taxon>
        <taxon>Malvoideae</taxon>
        <taxon>Gossypium</taxon>
    </lineage>
</organism>
<sequence length="326" mass="36599">MSKEEIQSLQEDLAQAIPISLSLCFLSLANAISDQKAQSMTEAKTFGKVSGLLSKVSESCCAKMHDILDPINSIQGHFVQIEDEQCTLHFHGSKMIDEEKLAEEVNFTLKYVGGRLETLTLKTQSDQKMVLSPHLNPESSNPMGALWGPFSGLGEPELDPEYFQKLGSLMDDLFPNNEIFHALGEGSSDGSANQANMKLSQEKTSAVPGYNFYEPNIMCSLKYFKSTLILITSFLFSPADIQSTILTSLAEVDHKIESNPEMLELKDITDIEAKVQNIMNKLAKAREMLEEQAEEKRLKEEIEKEEVDLNEKKLKLAWMQKRPRVM</sequence>